<dbReference type="SMART" id="SM00306">
    <property type="entry name" value="HintN"/>
    <property type="match status" value="1"/>
</dbReference>
<feature type="domain" description="Hint" evidence="3">
    <location>
        <begin position="284"/>
        <end position="352"/>
    </location>
</feature>
<dbReference type="EMBL" id="BOOZ01000024">
    <property type="protein sequence ID" value="GIJ10739.1"/>
    <property type="molecule type" value="Genomic_DNA"/>
</dbReference>
<evidence type="ECO:0000259" key="3">
    <source>
        <dbReference type="SMART" id="SM00306"/>
    </source>
</evidence>
<evidence type="ECO:0000256" key="1">
    <source>
        <dbReference type="SAM" id="MobiDB-lite"/>
    </source>
</evidence>
<feature type="region of interest" description="Disordered" evidence="1">
    <location>
        <begin position="628"/>
        <end position="648"/>
    </location>
</feature>
<evidence type="ECO:0000313" key="4">
    <source>
        <dbReference type="EMBL" id="GIJ10739.1"/>
    </source>
</evidence>
<protein>
    <recommendedName>
        <fullName evidence="6">Intein C-terminal splicing domain-containing protein</fullName>
    </recommendedName>
</protein>
<dbReference type="Gene3D" id="2.170.16.10">
    <property type="entry name" value="Hedgehog/Intein (Hint) domain"/>
    <property type="match status" value="1"/>
</dbReference>
<name>A0ABQ4HYM4_9ACTN</name>
<dbReference type="InterPro" id="IPR036844">
    <property type="entry name" value="Hint_dom_sf"/>
</dbReference>
<evidence type="ECO:0000313" key="5">
    <source>
        <dbReference type="Proteomes" id="UP000647017"/>
    </source>
</evidence>
<evidence type="ECO:0008006" key="6">
    <source>
        <dbReference type="Google" id="ProtNLM"/>
    </source>
</evidence>
<dbReference type="PROSITE" id="PS50818">
    <property type="entry name" value="INTEIN_C_TER"/>
    <property type="match status" value="1"/>
</dbReference>
<dbReference type="InterPro" id="IPR006141">
    <property type="entry name" value="Intein_N"/>
</dbReference>
<dbReference type="NCBIfam" id="TIGR01443">
    <property type="entry name" value="intein_Cterm"/>
    <property type="match status" value="1"/>
</dbReference>
<comment type="caution">
    <text evidence="4">The sequence shown here is derived from an EMBL/GenBank/DDBJ whole genome shotgun (WGS) entry which is preliminary data.</text>
</comment>
<gene>
    <name evidence="4" type="ORF">Van01_39530</name>
</gene>
<dbReference type="CDD" id="cd00081">
    <property type="entry name" value="Hint"/>
    <property type="match status" value="1"/>
</dbReference>
<feature type="domain" description="Hint" evidence="2">
    <location>
        <begin position="513"/>
        <end position="558"/>
    </location>
</feature>
<dbReference type="PROSITE" id="PS50817">
    <property type="entry name" value="INTEIN_N_TER"/>
    <property type="match status" value="1"/>
</dbReference>
<dbReference type="InterPro" id="IPR003587">
    <property type="entry name" value="Hint_dom_N"/>
</dbReference>
<proteinExistence type="predicted"/>
<keyword evidence="5" id="KW-1185">Reference proteome</keyword>
<dbReference type="InterPro" id="IPR003586">
    <property type="entry name" value="Hint_dom_C"/>
</dbReference>
<evidence type="ECO:0000259" key="2">
    <source>
        <dbReference type="SMART" id="SM00305"/>
    </source>
</evidence>
<dbReference type="Pfam" id="PF06152">
    <property type="entry name" value="Phage_min_cap2"/>
    <property type="match status" value="2"/>
</dbReference>
<accession>A0ABQ4HYM4</accession>
<dbReference type="SUPFAM" id="SSF51294">
    <property type="entry name" value="Hedgehog/intein (Hint) domain"/>
    <property type="match status" value="1"/>
</dbReference>
<dbReference type="Proteomes" id="UP000647017">
    <property type="component" value="Unassembled WGS sequence"/>
</dbReference>
<organism evidence="4 5">
    <name type="scientific">Micromonospora andamanensis</name>
    <dbReference type="NCBI Taxonomy" id="1287068"/>
    <lineage>
        <taxon>Bacteria</taxon>
        <taxon>Bacillati</taxon>
        <taxon>Actinomycetota</taxon>
        <taxon>Actinomycetes</taxon>
        <taxon>Micromonosporales</taxon>
        <taxon>Micromonosporaceae</taxon>
        <taxon>Micromonospora</taxon>
    </lineage>
</organism>
<dbReference type="RefSeq" id="WP_239099174.1">
    <property type="nucleotide sequence ID" value="NZ_BOOZ01000024.1"/>
</dbReference>
<dbReference type="InterPro" id="IPR030934">
    <property type="entry name" value="Intein_C"/>
</dbReference>
<sequence>MALTGDQIEAISRNAVDLYRAAESAILDEVTRRLAAGQDAPDWAVTRIGALAQLRTAVERILALVADENAERLRELLARAYRTGQGIATRDLPAQLLPRDLDAAGAARAAGTVPRIAVVENLAAALAADVGAKHSNVLRHVLDVYRLVISQATGVSVAGGMTRRQASQWAYARFVDQGVVSFTDVSGRRWRLSSYVEMAVRTVTQRAAVQGQTDRLTTLGVDTVIVSDSPRECPRCRPWEGKILSVSGGVRGRVQLPSMVGDGTVTVDIAGTVDEARAAGLQHPNCFPGDVLVLAPSGVVAADARRYEGPIVVVHTASGNELPVTPNHPVLTPEGWVAAGQLHVGQSVLRYRGDVERAAECGPDDEQVPARIGDVFDALRQASPVAPIRVPVAPEQFHGDGFGSDVDVVLTDGLLGDGAWQKCRHGEFVRRGVGTGALLASGAPFEVVGGSGHAADGIVGGSGELAAFLAGHPAGASLGGLAAADGGTPDADPATDAGLADAEAGREVVLALAGMVEADQVVDLVRREYAGHVYNLQTGDGWYVASGIVVHNCTHSLRAYLPGATRRPARLTPNAKGYEAKERQREIERGIRKWKEREAAALTDEARAGAAAKVRRWQAAMRDHLAANPELKRLPYREQPGAGNLPRR</sequence>
<dbReference type="SMART" id="SM00305">
    <property type="entry name" value="HintC"/>
    <property type="match status" value="1"/>
</dbReference>
<dbReference type="InterPro" id="IPR009319">
    <property type="entry name" value="Phage_A118_VSP1"/>
</dbReference>
<reference evidence="4 5" key="1">
    <citation type="submission" date="2021-01" db="EMBL/GenBank/DDBJ databases">
        <title>Whole genome shotgun sequence of Verrucosispora andamanensis NBRC 109075.</title>
        <authorList>
            <person name="Komaki H."/>
            <person name="Tamura T."/>
        </authorList>
    </citation>
    <scope>NUCLEOTIDE SEQUENCE [LARGE SCALE GENOMIC DNA]</scope>
    <source>
        <strain evidence="4 5">NBRC 109075</strain>
    </source>
</reference>